<protein>
    <submittedName>
        <fullName evidence="1">ADP-ribosylglycohydrolase family protein</fullName>
    </submittedName>
</protein>
<accession>A0ABU6CP90</accession>
<dbReference type="PANTHER" id="PTHR16222:SF12">
    <property type="entry name" value="ADP-RIBOSYLGLYCOHYDROLASE-RELATED"/>
    <property type="match status" value="1"/>
</dbReference>
<dbReference type="Gene3D" id="1.10.4080.10">
    <property type="entry name" value="ADP-ribosylation/Crystallin J1"/>
    <property type="match status" value="1"/>
</dbReference>
<evidence type="ECO:0000313" key="2">
    <source>
        <dbReference type="Proteomes" id="UP001352223"/>
    </source>
</evidence>
<dbReference type="SUPFAM" id="SSF101478">
    <property type="entry name" value="ADP-ribosylglycohydrolase"/>
    <property type="match status" value="1"/>
</dbReference>
<evidence type="ECO:0000313" key="1">
    <source>
        <dbReference type="EMBL" id="MEB3966483.1"/>
    </source>
</evidence>
<comment type="caution">
    <text evidence="1">The sequence shown here is derived from an EMBL/GenBank/DDBJ whole genome shotgun (WGS) entry which is preliminary data.</text>
</comment>
<keyword evidence="2" id="KW-1185">Reference proteome</keyword>
<sequence length="344" mass="36879">MTPTTLMTKRPATGSLLGLALGDALGFPTEFNDVPAILAKCGPWREMELPGPVAYITDDTQMALAVARGLSAATGRGTLDAALFEPPLRQEFVDWYRSPENNRAPGNTCLRACDLLTTEGRAWQDASQLGSKGCGANMRVTPLGLVPGLSGEQRAGAAQLQAALTHGHPTALAASDLTAHAVFLLAGGADPTGLVGQLRSYALENRTRYREDWLGDLWRRSQDPYPEHFITRGWDECLAVLERLAAAVRTVNPETDPCLATGAGWIAEEALATALLCFLLFVDEPVLALRRAACTSGDSDSIAALAGAFAGAHLGADAWPEEWVRRVEHRDELTAFGTEWDSRL</sequence>
<proteinExistence type="predicted"/>
<organism evidence="1 2">
    <name type="scientific">Streptomyces kunmingensis</name>
    <dbReference type="NCBI Taxonomy" id="68225"/>
    <lineage>
        <taxon>Bacteria</taxon>
        <taxon>Bacillati</taxon>
        <taxon>Actinomycetota</taxon>
        <taxon>Actinomycetes</taxon>
        <taxon>Kitasatosporales</taxon>
        <taxon>Streptomycetaceae</taxon>
        <taxon>Streptomyces</taxon>
    </lineage>
</organism>
<dbReference type="InterPro" id="IPR050792">
    <property type="entry name" value="ADP-ribosylglycohydrolase"/>
</dbReference>
<dbReference type="InterPro" id="IPR005502">
    <property type="entry name" value="Ribosyl_crysJ1"/>
</dbReference>
<reference evidence="1 2" key="1">
    <citation type="submission" date="2022-10" db="EMBL/GenBank/DDBJ databases">
        <authorList>
            <person name="Xie J."/>
            <person name="Shen N."/>
        </authorList>
    </citation>
    <scope>NUCLEOTIDE SEQUENCE [LARGE SCALE GENOMIC DNA]</scope>
    <source>
        <strain evidence="1 2">DSM 41681</strain>
    </source>
</reference>
<gene>
    <name evidence="1" type="ORF">OKJ48_40585</name>
</gene>
<dbReference type="InterPro" id="IPR036705">
    <property type="entry name" value="Ribosyl_crysJ1_sf"/>
</dbReference>
<dbReference type="RefSeq" id="WP_324775807.1">
    <property type="nucleotide sequence ID" value="NZ_BAAATS010000012.1"/>
</dbReference>
<dbReference type="PANTHER" id="PTHR16222">
    <property type="entry name" value="ADP-RIBOSYLGLYCOHYDROLASE"/>
    <property type="match status" value="1"/>
</dbReference>
<dbReference type="Proteomes" id="UP001352223">
    <property type="component" value="Unassembled WGS sequence"/>
</dbReference>
<dbReference type="Pfam" id="PF03747">
    <property type="entry name" value="ADP_ribosyl_GH"/>
    <property type="match status" value="1"/>
</dbReference>
<dbReference type="EMBL" id="JAOZYB010000361">
    <property type="protein sequence ID" value="MEB3966483.1"/>
    <property type="molecule type" value="Genomic_DNA"/>
</dbReference>
<name>A0ABU6CP90_9ACTN</name>